<feature type="compositionally biased region" description="Polar residues" evidence="1">
    <location>
        <begin position="82"/>
        <end position="98"/>
    </location>
</feature>
<dbReference type="GO" id="GO:0042795">
    <property type="term" value="P:snRNA transcription by RNA polymerase II"/>
    <property type="evidence" value="ECO:0007669"/>
    <property type="project" value="TreeGrafter"/>
</dbReference>
<dbReference type="Proteomes" id="UP001148018">
    <property type="component" value="Unassembled WGS sequence"/>
</dbReference>
<feature type="region of interest" description="Disordered" evidence="1">
    <location>
        <begin position="43"/>
        <end position="113"/>
    </location>
</feature>
<protein>
    <recommendedName>
        <fullName evidence="2">Little elongation complex subunit 2 C-terminal domain-containing protein</fullName>
    </recommendedName>
</protein>
<organism evidence="3 4">
    <name type="scientific">Muraenolepis orangiensis</name>
    <name type="common">Patagonian moray cod</name>
    <dbReference type="NCBI Taxonomy" id="630683"/>
    <lineage>
        <taxon>Eukaryota</taxon>
        <taxon>Metazoa</taxon>
        <taxon>Chordata</taxon>
        <taxon>Craniata</taxon>
        <taxon>Vertebrata</taxon>
        <taxon>Euteleostomi</taxon>
        <taxon>Actinopterygii</taxon>
        <taxon>Neopterygii</taxon>
        <taxon>Teleostei</taxon>
        <taxon>Neoteleostei</taxon>
        <taxon>Acanthomorphata</taxon>
        <taxon>Zeiogadaria</taxon>
        <taxon>Gadariae</taxon>
        <taxon>Gadiformes</taxon>
        <taxon>Muraenolepidoidei</taxon>
        <taxon>Muraenolepididae</taxon>
        <taxon>Muraenolepis</taxon>
    </lineage>
</organism>
<gene>
    <name evidence="3" type="ORF">NHX12_002359</name>
</gene>
<dbReference type="EMBL" id="JANIIK010000110">
    <property type="protein sequence ID" value="KAJ3595950.1"/>
    <property type="molecule type" value="Genomic_DNA"/>
</dbReference>
<name>A0A9Q0DW20_9TELE</name>
<dbReference type="PANTHER" id="PTHR14633">
    <property type="entry name" value="LITTLE ELONGATION COMPLEX SUBUNIT 2"/>
    <property type="match status" value="1"/>
</dbReference>
<accession>A0A9Q0DW20</accession>
<dbReference type="GO" id="GO:0008023">
    <property type="term" value="C:transcription elongation factor complex"/>
    <property type="evidence" value="ECO:0007669"/>
    <property type="project" value="InterPro"/>
</dbReference>
<feature type="compositionally biased region" description="Basic residues" evidence="1">
    <location>
        <begin position="760"/>
        <end position="776"/>
    </location>
</feature>
<dbReference type="OrthoDB" id="6288737at2759"/>
<feature type="region of interest" description="Disordered" evidence="1">
    <location>
        <begin position="705"/>
        <end position="776"/>
    </location>
</feature>
<feature type="region of interest" description="Disordered" evidence="1">
    <location>
        <begin position="524"/>
        <end position="547"/>
    </location>
</feature>
<sequence length="776" mass="86290">MELQWEDLPVPETPFFTRDQYDQYSLAPNIKQLWVIAHSSFETENAEEEGDGEDAEITCPQNTEDSSQLTNNSNTNEDEQRSWSSCDSDANMSKSTVSHNNNNHNKKNKKKGKKLEVKKLEVKVIEQIDFPEPRLPYPCMSSLSIADQKQYLYILNSKKPKEPPQLLTVQVHNEVAEFMNYLHNVAKLCPDDYNYISQGALKYSEEFFTVCIENMASLPHLYQICEMTSLTGGTFHPGLALTFEKQPLIMGNVVIGDHAIAAADAQLETDYQSVSSRNPPAKRARVECAPISSDCNAEKLSDHYEPHVCLTQDALVTLLDNHGPEFCNPWELPVWVKVNPGKASQRKTTVYIDSPLLKTEVSVRERNLVFHQESLKLSLNKHGNKNIDLVMMETPTAETPGPPVVDSKRGVAVSENRGLDFSDIDVTDLETFGDTAALPLKEQKTPAVRVTRLRRGGPKAAGAPGDQLGEILRMQKAMLKPKAKDASKCLSMAGSFSPPPPSSSGHAHPTSLVKRCVTSYLENQNQDGESSGGAVVPQASSTSTEHKKLLPEHLQESTENAQDYEGPEEGSLLYTLYSLLDLLLLVRSSLSLTYSCAGSSGINRYVPVHVLPKLEYQLSYGVEQLSSSEACRLWAHGLLHSSTVSYVVALIRKLSEDWKQKLSCDFRPSKSLNILHHMLKKLSRLEEGRYLIRHKPGEPFVTIYKAGPGEKSHGRVPCTFPPRDDLPTRQGNRGPGRPPNGRARNPAQSPARTKATNTAKKNKKRRSKKKAIAKNT</sequence>
<feature type="domain" description="Little elongation complex subunit 2 C-terminal" evidence="2">
    <location>
        <begin position="562"/>
        <end position="707"/>
    </location>
</feature>
<comment type="caution">
    <text evidence="3">The sequence shown here is derived from an EMBL/GenBank/DDBJ whole genome shotgun (WGS) entry which is preliminary data.</text>
</comment>
<evidence type="ECO:0000256" key="1">
    <source>
        <dbReference type="SAM" id="MobiDB-lite"/>
    </source>
</evidence>
<feature type="compositionally biased region" description="Polar residues" evidence="1">
    <location>
        <begin position="59"/>
        <end position="75"/>
    </location>
</feature>
<dbReference type="GO" id="GO:0042796">
    <property type="term" value="P:snRNA transcription by RNA polymerase III"/>
    <property type="evidence" value="ECO:0007669"/>
    <property type="project" value="TreeGrafter"/>
</dbReference>
<dbReference type="AlphaFoldDB" id="A0A9Q0DW20"/>
<dbReference type="GO" id="GO:0045945">
    <property type="term" value="P:positive regulation of transcription by RNA polymerase III"/>
    <property type="evidence" value="ECO:0007669"/>
    <property type="project" value="TreeGrafter"/>
</dbReference>
<evidence type="ECO:0000259" key="2">
    <source>
        <dbReference type="Pfam" id="PF10505"/>
    </source>
</evidence>
<dbReference type="PANTHER" id="PTHR14633:SF3">
    <property type="entry name" value="LITTLE ELONGATION COMPLEX SUBUNIT 2"/>
    <property type="match status" value="1"/>
</dbReference>
<feature type="compositionally biased region" description="Low complexity" evidence="1">
    <location>
        <begin position="739"/>
        <end position="759"/>
    </location>
</feature>
<feature type="compositionally biased region" description="Basic residues" evidence="1">
    <location>
        <begin position="104"/>
        <end position="113"/>
    </location>
</feature>
<dbReference type="Pfam" id="PF10505">
    <property type="entry name" value="NARG2_C"/>
    <property type="match status" value="1"/>
</dbReference>
<feature type="compositionally biased region" description="Acidic residues" evidence="1">
    <location>
        <begin position="44"/>
        <end position="56"/>
    </location>
</feature>
<reference evidence="3" key="1">
    <citation type="submission" date="2022-07" db="EMBL/GenBank/DDBJ databases">
        <title>Chromosome-level genome of Muraenolepis orangiensis.</title>
        <authorList>
            <person name="Kim J."/>
        </authorList>
    </citation>
    <scope>NUCLEOTIDE SEQUENCE</scope>
    <source>
        <strain evidence="3">KU_S4_2022</strain>
        <tissue evidence="3">Muscle</tissue>
    </source>
</reference>
<feature type="region of interest" description="Disordered" evidence="1">
    <location>
        <begin position="490"/>
        <end position="509"/>
    </location>
</feature>
<evidence type="ECO:0000313" key="4">
    <source>
        <dbReference type="Proteomes" id="UP001148018"/>
    </source>
</evidence>
<evidence type="ECO:0000313" key="3">
    <source>
        <dbReference type="EMBL" id="KAJ3595950.1"/>
    </source>
</evidence>
<dbReference type="InterPro" id="IPR019535">
    <property type="entry name" value="ICE2_C"/>
</dbReference>
<keyword evidence="4" id="KW-1185">Reference proteome</keyword>
<proteinExistence type="predicted"/>